<accession>A0A174S1J5</accession>
<evidence type="ECO:0000313" key="5">
    <source>
        <dbReference type="Proteomes" id="UP000095413"/>
    </source>
</evidence>
<feature type="transmembrane region" description="Helical" evidence="2">
    <location>
        <begin position="12"/>
        <end position="32"/>
    </location>
</feature>
<dbReference type="PANTHER" id="PTHR34408">
    <property type="entry name" value="FAMILY PROTEIN, PUTATIVE-RELATED"/>
    <property type="match status" value="1"/>
</dbReference>
<proteinExistence type="predicted"/>
<dbReference type="PANTHER" id="PTHR34408:SF1">
    <property type="entry name" value="GLYCOSYL HYDROLASE FAMILY 19 DOMAIN-CONTAINING PROTEIN HI_1415"/>
    <property type="match status" value="1"/>
</dbReference>
<keyword evidence="2" id="KW-0472">Membrane</keyword>
<dbReference type="Gene3D" id="2.30.30.40">
    <property type="entry name" value="SH3 Domains"/>
    <property type="match status" value="1"/>
</dbReference>
<evidence type="ECO:0000256" key="2">
    <source>
        <dbReference type="SAM" id="Phobius"/>
    </source>
</evidence>
<name>A0A174S1J5_9FIRM</name>
<feature type="compositionally biased region" description="Polar residues" evidence="1">
    <location>
        <begin position="44"/>
        <end position="62"/>
    </location>
</feature>
<dbReference type="PROSITE" id="PS51781">
    <property type="entry name" value="SH3B"/>
    <property type="match status" value="1"/>
</dbReference>
<reference evidence="4 5" key="1">
    <citation type="submission" date="2015-09" db="EMBL/GenBank/DDBJ databases">
        <authorList>
            <consortium name="Pathogen Informatics"/>
        </authorList>
    </citation>
    <scope>NUCLEOTIDE SEQUENCE [LARGE SCALE GENOMIC DNA]</scope>
    <source>
        <strain evidence="4 5">2789STDY5834921</strain>
    </source>
</reference>
<dbReference type="InterPro" id="IPR052354">
    <property type="entry name" value="Cell_Wall_Dynamics_Protein"/>
</dbReference>
<organism evidence="4 5">
    <name type="scientific">Blautia obeum</name>
    <dbReference type="NCBI Taxonomy" id="40520"/>
    <lineage>
        <taxon>Bacteria</taxon>
        <taxon>Bacillati</taxon>
        <taxon>Bacillota</taxon>
        <taxon>Clostridia</taxon>
        <taxon>Lachnospirales</taxon>
        <taxon>Lachnospiraceae</taxon>
        <taxon>Blautia</taxon>
    </lineage>
</organism>
<dbReference type="InterPro" id="IPR003646">
    <property type="entry name" value="SH3-like_bac-type"/>
</dbReference>
<keyword evidence="2" id="KW-0812">Transmembrane</keyword>
<dbReference type="EMBL" id="CZBA01000021">
    <property type="protein sequence ID" value="CUP89797.1"/>
    <property type="molecule type" value="Genomic_DNA"/>
</dbReference>
<gene>
    <name evidence="4" type="ORF">ERS852533_02948</name>
</gene>
<protein>
    <submittedName>
        <fullName evidence="4">Bacterial SH3 domain</fullName>
    </submittedName>
</protein>
<sequence length="308" mass="33740">MDNFREWLSDNLRYFMLGGVILIIVAVLFFSIRACTGSGKGTSDGEQTKTTAQDNSQGNDPSSPEDDGETNDGKKEEDTNPLEDGSEEVTALMNSYYKALGEKDITTLRTLVNNLTPSDESRITNAKDYIEGYQVSKVYMKKGMDDNSYVVYTKGSFICKGIDTPAPSLWSSYVVKDSDGTYRILGDLEQNTTVSTYMDSLKSDEDVKKLTAEVQAEYEQAQKDDTALAQFLDGLGEEADTSSSETSADGTMLTVTEGCNVRAEANSDSEIIGGLDEGDQVQKMGQEGDWIQIEYDGQTGYVYSGLLQ</sequence>
<dbReference type="AlphaFoldDB" id="A0A174S1J5"/>
<dbReference type="Pfam" id="PF08239">
    <property type="entry name" value="SH3_3"/>
    <property type="match status" value="1"/>
</dbReference>
<evidence type="ECO:0000256" key="1">
    <source>
        <dbReference type="SAM" id="MobiDB-lite"/>
    </source>
</evidence>
<feature type="region of interest" description="Disordered" evidence="1">
    <location>
        <begin position="38"/>
        <end position="87"/>
    </location>
</feature>
<dbReference type="RefSeq" id="WP_242859055.1">
    <property type="nucleotide sequence ID" value="NZ_CZBA01000021.1"/>
</dbReference>
<evidence type="ECO:0000313" key="4">
    <source>
        <dbReference type="EMBL" id="CUP89797.1"/>
    </source>
</evidence>
<keyword evidence="2" id="KW-1133">Transmembrane helix</keyword>
<dbReference type="SMART" id="SM00287">
    <property type="entry name" value="SH3b"/>
    <property type="match status" value="1"/>
</dbReference>
<feature type="domain" description="SH3b" evidence="3">
    <location>
        <begin position="250"/>
        <end position="308"/>
    </location>
</feature>
<dbReference type="Proteomes" id="UP000095413">
    <property type="component" value="Unassembled WGS sequence"/>
</dbReference>
<evidence type="ECO:0000259" key="3">
    <source>
        <dbReference type="PROSITE" id="PS51781"/>
    </source>
</evidence>